<dbReference type="Proteomes" id="UP000499080">
    <property type="component" value="Unassembled WGS sequence"/>
</dbReference>
<sequence>MDPQPNCSRVAPEGPQAPMDLDEFATDVEKCQFLTRAAAEISELLQDAKCAMSMYNSKEPGPYRDFFLERYEDRKTKINLLQDQVSNIGFCPVVNCAVHVSNCARSNLKRTYSNSDVEVIKENNVPDTNSFRLPPKRLTAKNLDATIEQSEINLNDKNKFSILENDDVGESPDIPTPVKKPPPIMLKKLENFTAQLKFLNEKFGQITAKAGGDFIRLHTKNPDEHCRLIQFLKENEIEHFIIIPKWERPIKVVVRDLPRESRTHEIKDYLEEVYNLKIDKVIQLTKLRTKRPLPLFQITLTNSQVNKQIWSVNEILYFKVRIERFQRRTGALQCFNCNLHNHTAATCNLKARCLKCGDNHSHLQCNKTFVLNAEGRIKTPKCINCKEEGHLASWRGCKNFPKKTTKNIRFVNQNFSFADAARINSNEIPASLPNPTQTQHDMNPENLQGKTEKFNDVLFVLAEFKKLFGNTNISELASKLKSTNDPLDKLQIFTQFIKF</sequence>
<evidence type="ECO:0000259" key="1">
    <source>
        <dbReference type="Pfam" id="PF07530"/>
    </source>
</evidence>
<dbReference type="AlphaFoldDB" id="A0A4Y2M7D7"/>
<reference evidence="2 3" key="1">
    <citation type="journal article" date="2019" name="Sci. Rep.">
        <title>Orb-weaving spider Araneus ventricosus genome elucidates the spidroin gene catalogue.</title>
        <authorList>
            <person name="Kono N."/>
            <person name="Nakamura H."/>
            <person name="Ohtoshi R."/>
            <person name="Moran D.A.P."/>
            <person name="Shinohara A."/>
            <person name="Yoshida Y."/>
            <person name="Fujiwara M."/>
            <person name="Mori M."/>
            <person name="Tomita M."/>
            <person name="Arakawa K."/>
        </authorList>
    </citation>
    <scope>NUCLEOTIDE SEQUENCE [LARGE SCALE GENOMIC DNA]</scope>
</reference>
<protein>
    <recommendedName>
        <fullName evidence="1">Pre-C2HC domain-containing protein</fullName>
    </recommendedName>
</protein>
<name>A0A4Y2M7D7_ARAVE</name>
<organism evidence="2 3">
    <name type="scientific">Araneus ventricosus</name>
    <name type="common">Orbweaver spider</name>
    <name type="synonym">Epeira ventricosa</name>
    <dbReference type="NCBI Taxonomy" id="182803"/>
    <lineage>
        <taxon>Eukaryota</taxon>
        <taxon>Metazoa</taxon>
        <taxon>Ecdysozoa</taxon>
        <taxon>Arthropoda</taxon>
        <taxon>Chelicerata</taxon>
        <taxon>Arachnida</taxon>
        <taxon>Araneae</taxon>
        <taxon>Araneomorphae</taxon>
        <taxon>Entelegynae</taxon>
        <taxon>Araneoidea</taxon>
        <taxon>Araneidae</taxon>
        <taxon>Araneus</taxon>
    </lineage>
</organism>
<feature type="domain" description="Pre-C2HC" evidence="1">
    <location>
        <begin position="263"/>
        <end position="328"/>
    </location>
</feature>
<dbReference type="Pfam" id="PF07530">
    <property type="entry name" value="PRE_C2HC"/>
    <property type="match status" value="1"/>
</dbReference>
<evidence type="ECO:0000313" key="3">
    <source>
        <dbReference type="Proteomes" id="UP000499080"/>
    </source>
</evidence>
<comment type="caution">
    <text evidence="2">The sequence shown here is derived from an EMBL/GenBank/DDBJ whole genome shotgun (WGS) entry which is preliminary data.</text>
</comment>
<proteinExistence type="predicted"/>
<dbReference type="OrthoDB" id="8054297at2759"/>
<evidence type="ECO:0000313" key="2">
    <source>
        <dbReference type="EMBL" id="GBN23005.1"/>
    </source>
</evidence>
<keyword evidence="3" id="KW-1185">Reference proteome</keyword>
<gene>
    <name evidence="2" type="ORF">AVEN_175279_1</name>
</gene>
<dbReference type="InterPro" id="IPR006579">
    <property type="entry name" value="Pre_C2HC_dom"/>
</dbReference>
<dbReference type="EMBL" id="BGPR01203033">
    <property type="protein sequence ID" value="GBN23005.1"/>
    <property type="molecule type" value="Genomic_DNA"/>
</dbReference>
<accession>A0A4Y2M7D7</accession>